<gene>
    <name evidence="2" type="primary">MORN1</name>
</gene>
<evidence type="ECO:0000313" key="1">
    <source>
        <dbReference type="Proteomes" id="UP000694863"/>
    </source>
</evidence>
<reference evidence="2" key="1">
    <citation type="submission" date="2025-08" db="UniProtKB">
        <authorList>
            <consortium name="RefSeq"/>
        </authorList>
    </citation>
    <scope>IDENTIFICATION</scope>
</reference>
<name>A0AC55DTT8_ECHTE</name>
<organism evidence="1 2">
    <name type="scientific">Echinops telfairi</name>
    <name type="common">Lesser hedgehog tenrec</name>
    <dbReference type="NCBI Taxonomy" id="9371"/>
    <lineage>
        <taxon>Eukaryota</taxon>
        <taxon>Metazoa</taxon>
        <taxon>Chordata</taxon>
        <taxon>Craniata</taxon>
        <taxon>Vertebrata</taxon>
        <taxon>Euteleostomi</taxon>
        <taxon>Mammalia</taxon>
        <taxon>Eutheria</taxon>
        <taxon>Afrotheria</taxon>
        <taxon>Tenrecidae</taxon>
        <taxon>Tenrecinae</taxon>
        <taxon>Echinops</taxon>
    </lineage>
</organism>
<proteinExistence type="predicted"/>
<protein>
    <submittedName>
        <fullName evidence="2">MORN repeat-containing protein 1</fullName>
    </submittedName>
</protein>
<evidence type="ECO:0000313" key="2">
    <source>
        <dbReference type="RefSeq" id="XP_045155159.1"/>
    </source>
</evidence>
<accession>A0AC55DTT8</accession>
<keyword evidence="1" id="KW-1185">Reference proteome</keyword>
<dbReference type="Proteomes" id="UP000694863">
    <property type="component" value="Unplaced"/>
</dbReference>
<dbReference type="RefSeq" id="XP_045155159.1">
    <property type="nucleotide sequence ID" value="XM_045299224.1"/>
</dbReference>
<sequence>MADGGPGAPIPVSPRRNKLGRPPRDGHGVYVHTNSFFQYEGDWKGGRQHGHGKLLFKDGSYYEGDFVDGEITGEGRRHWVSSGHGLLVDQDGQVYEGSFHNHRKHGHGHMLFRNGDTYEGDWVLDQRQGHGVLSCADGSTYEGQWHRGVFSGEGRLTHRSGLMYNGMWINGHPVAQATRIVILGPEVMDVVQGAAVTLHVQLQQQDGRVATSENGRVLGISAGVRYVQLPTYSDVSFFQVDAEHQETPTPTPFGFECITYPLWSPASVSTGLELRAAEESAGADPPLPSANVQPVPTGDTLQDQEDGPCDPPGREHMPPCSHAHQRVKQGCAVFSDVLLGPAPPHYHPVLFLHSDQKVGCRSRASLETGCPPGTTQEPAGSRSDGTVRGKGLTTEELVATAAYPGEYVLMIHDVTTPPFLGCPLPTAFKHLRVSAKESGQRPQVPKGDPGTPHKKQPELCEQLAH</sequence>